<gene>
    <name evidence="1" type="ORF">OUZ56_006826</name>
</gene>
<proteinExistence type="predicted"/>
<name>A0ABQ9YWS7_9CRUS</name>
<dbReference type="Proteomes" id="UP001234178">
    <property type="component" value="Unassembled WGS sequence"/>
</dbReference>
<accession>A0ABQ9YWS7</accession>
<dbReference type="EMBL" id="JAOYFB010000001">
    <property type="protein sequence ID" value="KAK4005102.1"/>
    <property type="molecule type" value="Genomic_DNA"/>
</dbReference>
<sequence length="74" mass="8555">MRVTREQSWLDDGALRNWDCSGAISSRTESIRIIEMQTNSANASSPPLMDDRYYQYWVYSRSASCSTDFLYTSL</sequence>
<comment type="caution">
    <text evidence="1">The sequence shown here is derived from an EMBL/GenBank/DDBJ whole genome shotgun (WGS) entry which is preliminary data.</text>
</comment>
<protein>
    <submittedName>
        <fullName evidence="1">Uncharacterized protein</fullName>
    </submittedName>
</protein>
<evidence type="ECO:0000313" key="1">
    <source>
        <dbReference type="EMBL" id="KAK4005102.1"/>
    </source>
</evidence>
<organism evidence="1 2">
    <name type="scientific">Daphnia magna</name>
    <dbReference type="NCBI Taxonomy" id="35525"/>
    <lineage>
        <taxon>Eukaryota</taxon>
        <taxon>Metazoa</taxon>
        <taxon>Ecdysozoa</taxon>
        <taxon>Arthropoda</taxon>
        <taxon>Crustacea</taxon>
        <taxon>Branchiopoda</taxon>
        <taxon>Diplostraca</taxon>
        <taxon>Cladocera</taxon>
        <taxon>Anomopoda</taxon>
        <taxon>Daphniidae</taxon>
        <taxon>Daphnia</taxon>
    </lineage>
</organism>
<reference evidence="1 2" key="1">
    <citation type="journal article" date="2023" name="Nucleic Acids Res.">
        <title>The hologenome of Daphnia magna reveals possible DNA methylation and microbiome-mediated evolution of the host genome.</title>
        <authorList>
            <person name="Chaturvedi A."/>
            <person name="Li X."/>
            <person name="Dhandapani V."/>
            <person name="Marshall H."/>
            <person name="Kissane S."/>
            <person name="Cuenca-Cambronero M."/>
            <person name="Asole G."/>
            <person name="Calvet F."/>
            <person name="Ruiz-Romero M."/>
            <person name="Marangio P."/>
            <person name="Guigo R."/>
            <person name="Rago D."/>
            <person name="Mirbahai L."/>
            <person name="Eastwood N."/>
            <person name="Colbourne J.K."/>
            <person name="Zhou J."/>
            <person name="Mallon E."/>
            <person name="Orsini L."/>
        </authorList>
    </citation>
    <scope>NUCLEOTIDE SEQUENCE [LARGE SCALE GENOMIC DNA]</scope>
    <source>
        <strain evidence="1">LRV0_1</strain>
    </source>
</reference>
<evidence type="ECO:0000313" key="2">
    <source>
        <dbReference type="Proteomes" id="UP001234178"/>
    </source>
</evidence>
<keyword evidence="2" id="KW-1185">Reference proteome</keyword>